<dbReference type="RefSeq" id="WP_188530425.1">
    <property type="nucleotide sequence ID" value="NZ_BMGR01000004.1"/>
</dbReference>
<dbReference type="Proteomes" id="UP000644756">
    <property type="component" value="Unassembled WGS sequence"/>
</dbReference>
<sequence>MAEHMSEQEILKLLKKLDQESNQLHEEHQEAGYSGQNVEINDKIIDGFIKVEHGKIIVGNPSNGGRIPIINAKLPVRLYIDGQEAIGETKVSSASNIEWRIEEKPLFEITVSEDKLEAYLTINRTRRHAWILKEVATTLYAVLRAEEDPTIILETVYLQDVLSAVEKMNIKMNLDIAMIQAEILNPSFKPIKFAYGKAPVQGQHAQLNLFFSENIESIFNEVKGSIDYKNHMNIPSVKNGDVIARKTPLVEGTAGYDVYGNVLLPDPVNDIRIVAKQNVEITPEAIAIARKEGRPRITGNKIKYLDINTTYIVPGDVDLHTGNIVFAGDVVVYGDVTDNMIIESLGNIYISGSVFNSTLTATGSIAVQGNVIGSNLYSGYFGMLYNRLYNTSNQLIQYIEKMLVSTKMLLAEIGKKNKHIRYGQVLVLLIESKYNQMPEIVKEMLSVISSIQSLNKEAMQQLKYYLELSLHPAKIVEVMTAARLEDFLRILRETFMRIALSQEAHVQININQSQNSTLKSNGDILIRKEGVIQCDLYSAGNIIFFLDNSVCRGSKLEAGDTISAMYVGGITGVGTTLKAAKKVMIKKMFEGRVCIDRSCIDIFEPIEDKTFE</sequence>
<dbReference type="InterPro" id="IPR005646">
    <property type="entry name" value="FapA"/>
</dbReference>
<name>A0A917CW36_9BACL</name>
<protein>
    <recommendedName>
        <fullName evidence="1">Flagellar Assembly Protein A N-terminal region domain-containing protein</fullName>
    </recommendedName>
</protein>
<keyword evidence="3" id="KW-1185">Reference proteome</keyword>
<evidence type="ECO:0000313" key="3">
    <source>
        <dbReference type="Proteomes" id="UP000644756"/>
    </source>
</evidence>
<proteinExistence type="predicted"/>
<dbReference type="InterPro" id="IPR046866">
    <property type="entry name" value="FapA_N"/>
</dbReference>
<organism evidence="2 3">
    <name type="scientific">Paenibacillus abyssi</name>
    <dbReference type="NCBI Taxonomy" id="1340531"/>
    <lineage>
        <taxon>Bacteria</taxon>
        <taxon>Bacillati</taxon>
        <taxon>Bacillota</taxon>
        <taxon>Bacilli</taxon>
        <taxon>Bacillales</taxon>
        <taxon>Paenibacillaceae</taxon>
        <taxon>Paenibacillus</taxon>
    </lineage>
</organism>
<dbReference type="PANTHER" id="PTHR38032">
    <property type="entry name" value="POLYMERASE-RELATED"/>
    <property type="match status" value="1"/>
</dbReference>
<dbReference type="Pfam" id="PF20250">
    <property type="entry name" value="FapA_N"/>
    <property type="match status" value="1"/>
</dbReference>
<feature type="domain" description="Flagellar Assembly Protein A N-terminal region" evidence="1">
    <location>
        <begin position="107"/>
        <end position="299"/>
    </location>
</feature>
<evidence type="ECO:0000259" key="1">
    <source>
        <dbReference type="Pfam" id="PF20250"/>
    </source>
</evidence>
<reference evidence="2" key="1">
    <citation type="journal article" date="2014" name="Int. J. Syst. Evol. Microbiol.">
        <title>Complete genome sequence of Corynebacterium casei LMG S-19264T (=DSM 44701T), isolated from a smear-ripened cheese.</title>
        <authorList>
            <consortium name="US DOE Joint Genome Institute (JGI-PGF)"/>
            <person name="Walter F."/>
            <person name="Albersmeier A."/>
            <person name="Kalinowski J."/>
            <person name="Ruckert C."/>
        </authorList>
    </citation>
    <scope>NUCLEOTIDE SEQUENCE</scope>
    <source>
        <strain evidence="2">CGMCC 1.12987</strain>
    </source>
</reference>
<dbReference type="PANTHER" id="PTHR38032:SF1">
    <property type="entry name" value="RNA-BINDING PROTEIN KHPB N-TERMINAL DOMAIN-CONTAINING PROTEIN"/>
    <property type="match status" value="1"/>
</dbReference>
<reference evidence="2" key="2">
    <citation type="submission" date="2020-09" db="EMBL/GenBank/DDBJ databases">
        <authorList>
            <person name="Sun Q."/>
            <person name="Zhou Y."/>
        </authorList>
    </citation>
    <scope>NUCLEOTIDE SEQUENCE</scope>
    <source>
        <strain evidence="2">CGMCC 1.12987</strain>
    </source>
</reference>
<dbReference type="EMBL" id="BMGR01000004">
    <property type="protein sequence ID" value="GGF98642.1"/>
    <property type="molecule type" value="Genomic_DNA"/>
</dbReference>
<gene>
    <name evidence="2" type="ORF">GCM10010916_14840</name>
</gene>
<dbReference type="AlphaFoldDB" id="A0A917CW36"/>
<accession>A0A917CW36</accession>
<dbReference type="Pfam" id="PF03961">
    <property type="entry name" value="FapA"/>
    <property type="match status" value="1"/>
</dbReference>
<dbReference type="InterPro" id="IPR046865">
    <property type="entry name" value="FapA_b_solenoid"/>
</dbReference>
<evidence type="ECO:0000313" key="2">
    <source>
        <dbReference type="EMBL" id="GGF98642.1"/>
    </source>
</evidence>
<comment type="caution">
    <text evidence="2">The sequence shown here is derived from an EMBL/GenBank/DDBJ whole genome shotgun (WGS) entry which is preliminary data.</text>
</comment>